<protein>
    <submittedName>
        <fullName evidence="1">Uncharacterized protein</fullName>
    </submittedName>
</protein>
<dbReference type="EMBL" id="LXQA010776800">
    <property type="protein sequence ID" value="MCI70476.1"/>
    <property type="molecule type" value="Genomic_DNA"/>
</dbReference>
<feature type="non-terminal residue" evidence="1">
    <location>
        <position position="1"/>
    </location>
</feature>
<evidence type="ECO:0000313" key="1">
    <source>
        <dbReference type="EMBL" id="MCI70476.1"/>
    </source>
</evidence>
<accession>A0A392UDI2</accession>
<dbReference type="Proteomes" id="UP000265520">
    <property type="component" value="Unassembled WGS sequence"/>
</dbReference>
<evidence type="ECO:0000313" key="2">
    <source>
        <dbReference type="Proteomes" id="UP000265520"/>
    </source>
</evidence>
<name>A0A392UDI2_9FABA</name>
<dbReference type="AlphaFoldDB" id="A0A392UDI2"/>
<proteinExistence type="predicted"/>
<comment type="caution">
    <text evidence="1">The sequence shown here is derived from an EMBL/GenBank/DDBJ whole genome shotgun (WGS) entry which is preliminary data.</text>
</comment>
<sequence>VPDHLARRIARAGEVIARTLARRRLPSLSEHSSCPARTRRTLPSLSEHCSLAEGERRTDSALFRV</sequence>
<keyword evidence="2" id="KW-1185">Reference proteome</keyword>
<organism evidence="1 2">
    <name type="scientific">Trifolium medium</name>
    <dbReference type="NCBI Taxonomy" id="97028"/>
    <lineage>
        <taxon>Eukaryota</taxon>
        <taxon>Viridiplantae</taxon>
        <taxon>Streptophyta</taxon>
        <taxon>Embryophyta</taxon>
        <taxon>Tracheophyta</taxon>
        <taxon>Spermatophyta</taxon>
        <taxon>Magnoliopsida</taxon>
        <taxon>eudicotyledons</taxon>
        <taxon>Gunneridae</taxon>
        <taxon>Pentapetalae</taxon>
        <taxon>rosids</taxon>
        <taxon>fabids</taxon>
        <taxon>Fabales</taxon>
        <taxon>Fabaceae</taxon>
        <taxon>Papilionoideae</taxon>
        <taxon>50 kb inversion clade</taxon>
        <taxon>NPAAA clade</taxon>
        <taxon>Hologalegina</taxon>
        <taxon>IRL clade</taxon>
        <taxon>Trifolieae</taxon>
        <taxon>Trifolium</taxon>
    </lineage>
</organism>
<reference evidence="1 2" key="1">
    <citation type="journal article" date="2018" name="Front. Plant Sci.">
        <title>Red Clover (Trifolium pratense) and Zigzag Clover (T. medium) - A Picture of Genomic Similarities and Differences.</title>
        <authorList>
            <person name="Dluhosova J."/>
            <person name="Istvanek J."/>
            <person name="Nedelnik J."/>
            <person name="Repkova J."/>
        </authorList>
    </citation>
    <scope>NUCLEOTIDE SEQUENCE [LARGE SCALE GENOMIC DNA]</scope>
    <source>
        <strain evidence="2">cv. 10/8</strain>
        <tissue evidence="1">Leaf</tissue>
    </source>
</reference>